<keyword evidence="7 13" id="KW-0347">Helicase</keyword>
<dbReference type="RefSeq" id="YP_009314606.1">
    <property type="nucleotide sequence ID" value="NC_031662.1"/>
</dbReference>
<feature type="domain" description="SF4 helicase" evidence="14">
    <location>
        <begin position="531"/>
        <end position="588"/>
    </location>
</feature>
<reference evidence="15" key="1">
    <citation type="submission" date="2016-10" db="EMBL/GenBank/DDBJ databases">
        <title>Chloroplast genomes as a tool to resolve red algal phylogenies: a case study in the Nemaliales.</title>
        <authorList>
            <person name="Costa J.F."/>
            <person name="Lin S.M."/>
            <person name="Macaya E.C."/>
            <person name="Fernandez-Garcia C."/>
            <person name="Verbruggen H."/>
        </authorList>
    </citation>
    <scope>NUCLEOTIDE SEQUENCE</scope>
    <source>
        <strain evidence="15">J.0256</strain>
    </source>
</reference>
<evidence type="ECO:0000256" key="3">
    <source>
        <dbReference type="ARBA" id="ARBA00022705"/>
    </source>
</evidence>
<comment type="similarity">
    <text evidence="1 13">Belongs to the helicase family. DnaB subfamily.</text>
</comment>
<evidence type="ECO:0000256" key="8">
    <source>
        <dbReference type="ARBA" id="ARBA00022840"/>
    </source>
</evidence>
<dbReference type="AlphaFoldDB" id="A0A1G4NW26"/>
<dbReference type="PANTHER" id="PTHR30153:SF2">
    <property type="entry name" value="REPLICATIVE DNA HELICASE"/>
    <property type="match status" value="1"/>
</dbReference>
<dbReference type="InterPro" id="IPR027417">
    <property type="entry name" value="P-loop_NTPase"/>
</dbReference>
<comment type="function">
    <text evidence="11">The intein is an endonuclease.</text>
</comment>
<keyword evidence="3 13" id="KW-0235">DNA replication</keyword>
<dbReference type="CDD" id="cd00984">
    <property type="entry name" value="DnaB_C"/>
    <property type="match status" value="1"/>
</dbReference>
<dbReference type="GO" id="GO:0005829">
    <property type="term" value="C:cytosol"/>
    <property type="evidence" value="ECO:0007669"/>
    <property type="project" value="TreeGrafter"/>
</dbReference>
<evidence type="ECO:0000256" key="12">
    <source>
        <dbReference type="ARBA" id="ARBA00048954"/>
    </source>
</evidence>
<dbReference type="GO" id="GO:0005524">
    <property type="term" value="F:ATP binding"/>
    <property type="evidence" value="ECO:0007669"/>
    <property type="project" value="UniProtKB-UniRule"/>
</dbReference>
<evidence type="ECO:0000256" key="10">
    <source>
        <dbReference type="ARBA" id="ARBA00023235"/>
    </source>
</evidence>
<dbReference type="SUPFAM" id="SSF48024">
    <property type="entry name" value="N-terminal domain of DnaB helicase"/>
    <property type="match status" value="1"/>
</dbReference>
<dbReference type="GO" id="GO:0016887">
    <property type="term" value="F:ATP hydrolysis activity"/>
    <property type="evidence" value="ECO:0007669"/>
    <property type="project" value="RHEA"/>
</dbReference>
<dbReference type="Pfam" id="PF00772">
    <property type="entry name" value="DnaB"/>
    <property type="match status" value="1"/>
</dbReference>
<keyword evidence="6 13" id="KW-0378">Hydrolase</keyword>
<evidence type="ECO:0000256" key="13">
    <source>
        <dbReference type="RuleBase" id="RU362085"/>
    </source>
</evidence>
<evidence type="ECO:0000256" key="1">
    <source>
        <dbReference type="ARBA" id="ARBA00008428"/>
    </source>
</evidence>
<dbReference type="PANTHER" id="PTHR30153">
    <property type="entry name" value="REPLICATIVE DNA HELICASE DNAB"/>
    <property type="match status" value="1"/>
</dbReference>
<dbReference type="Pfam" id="PF03796">
    <property type="entry name" value="DnaB_C"/>
    <property type="match status" value="1"/>
</dbReference>
<dbReference type="Gene3D" id="2.170.16.10">
    <property type="entry name" value="Hedgehog/Intein (Hint) domain"/>
    <property type="match status" value="1"/>
</dbReference>
<dbReference type="InterPro" id="IPR016136">
    <property type="entry name" value="DNA_helicase_N/primase_C"/>
</dbReference>
<keyword evidence="4" id="KW-0677">Repeat</keyword>
<evidence type="ECO:0000256" key="2">
    <source>
        <dbReference type="ARBA" id="ARBA00022515"/>
    </source>
</evidence>
<dbReference type="SUPFAM" id="SSF52540">
    <property type="entry name" value="P-loop containing nucleoside triphosphate hydrolases"/>
    <property type="match status" value="1"/>
</dbReference>
<dbReference type="GeneID" id="30000926"/>
<geneLocation type="chloroplast" evidence="15"/>
<keyword evidence="5 13" id="KW-0547">Nucleotide-binding</keyword>
<dbReference type="EMBL" id="LT622870">
    <property type="protein sequence ID" value="SCW22860.1"/>
    <property type="molecule type" value="Genomic_DNA"/>
</dbReference>
<dbReference type="InterPro" id="IPR036185">
    <property type="entry name" value="DNA_heli_DnaB-like_N_sf"/>
</dbReference>
<keyword evidence="8 13" id="KW-0067">ATP-binding</keyword>
<evidence type="ECO:0000256" key="5">
    <source>
        <dbReference type="ARBA" id="ARBA00022741"/>
    </source>
</evidence>
<proteinExistence type="inferred from homology"/>
<dbReference type="GO" id="GO:0003677">
    <property type="term" value="F:DNA binding"/>
    <property type="evidence" value="ECO:0007669"/>
    <property type="project" value="UniProtKB-UniRule"/>
</dbReference>
<dbReference type="PROSITE" id="PS51199">
    <property type="entry name" value="SF4_HELICASE"/>
    <property type="match status" value="2"/>
</dbReference>
<keyword evidence="15" id="KW-0934">Plastid</keyword>
<accession>A0A1G4NW26</accession>
<dbReference type="InterPro" id="IPR036844">
    <property type="entry name" value="Hint_dom_sf"/>
</dbReference>
<evidence type="ECO:0000256" key="9">
    <source>
        <dbReference type="ARBA" id="ARBA00023125"/>
    </source>
</evidence>
<dbReference type="NCBIfam" id="TIGR00665">
    <property type="entry name" value="DnaB"/>
    <property type="match status" value="1"/>
</dbReference>
<keyword evidence="15" id="KW-0150">Chloroplast</keyword>
<evidence type="ECO:0000256" key="4">
    <source>
        <dbReference type="ARBA" id="ARBA00022737"/>
    </source>
</evidence>
<name>A0A1G4NW26_9FLOR</name>
<keyword evidence="9 13" id="KW-0238">DNA-binding</keyword>
<gene>
    <name evidence="15" type="primary">dnaB</name>
    <name evidence="15" type="ORF">J0256_213</name>
</gene>
<comment type="catalytic activity">
    <reaction evidence="12 13">
        <text>ATP + H2O = ADP + phosphate + H(+)</text>
        <dbReference type="Rhea" id="RHEA:13065"/>
        <dbReference type="ChEBI" id="CHEBI:15377"/>
        <dbReference type="ChEBI" id="CHEBI:15378"/>
        <dbReference type="ChEBI" id="CHEBI:30616"/>
        <dbReference type="ChEBI" id="CHEBI:43474"/>
        <dbReference type="ChEBI" id="CHEBI:456216"/>
        <dbReference type="EC" id="5.6.2.3"/>
    </reaction>
</comment>
<evidence type="ECO:0000313" key="15">
    <source>
        <dbReference type="EMBL" id="SCW22860.1"/>
    </source>
</evidence>
<evidence type="ECO:0000256" key="6">
    <source>
        <dbReference type="ARBA" id="ARBA00022801"/>
    </source>
</evidence>
<comment type="function">
    <text evidence="13">The main replicative DNA helicase, it participates in initiation and elongation during chromosome replication. Travels ahead of the DNA replisome, separating dsDNA into templates for DNA synthesis. A processive ATP-dependent 5'-3' DNA helicase it has DNA-dependent ATPase activity.</text>
</comment>
<feature type="domain" description="SF4 helicase" evidence="14">
    <location>
        <begin position="190"/>
        <end position="396"/>
    </location>
</feature>
<dbReference type="InterPro" id="IPR007693">
    <property type="entry name" value="DNA_helicase_DnaB-like_N"/>
</dbReference>
<organism evidence="15">
    <name type="scientific">Liagoropsis maxima</name>
    <dbReference type="NCBI Taxonomy" id="1653392"/>
    <lineage>
        <taxon>Eukaryota</taxon>
        <taxon>Rhodophyta</taxon>
        <taxon>Florideophyceae</taxon>
        <taxon>Nemaliophycidae</taxon>
        <taxon>Nemaliales</taxon>
        <taxon>Liagoraceae</taxon>
        <taxon>Liagoropsis</taxon>
    </lineage>
</organism>
<dbReference type="GO" id="GO:0043139">
    <property type="term" value="F:5'-3' DNA helicase activity"/>
    <property type="evidence" value="ECO:0007669"/>
    <property type="project" value="UniProtKB-EC"/>
</dbReference>
<sequence>MPNQDSSIKYHEQLPPQHNLAEEIILGGILVNAEITQLAIRELVAESFAIETHQLIYRTILDIYFKEKYVDSIILINTLWEINLLGKIGGIRKILNLLKQAQIFISQDITNLTAKYYIYLIKDKYLRRLLIQYGYNIIKLAYINSIESKHIFTKTDKYIDRIKYMITQEDKTSINSMLTKFLINLKCEQPLQVDIKRPSGFNTLDKIIDGFSHGDLIVIAGRPSMGKTSFSLNIALNMLKQDFKGICIFSLEMSKEQILYKLLSMASKIPVNKLKAGYINKNDWIQIQNASHQLVSSIINIDDTANLSITNLSIKAKTFKNEYPSMSIMIIDYLQLVQVNNPKSSNRSEELSIITRSLKILAKELNIPVIIISQLNRNAESRINKQPLLSDLRESGCLNKSTQIAQYSLKTSSNSYFEYKPLMITFDYCHQYIKYNIEQTITRSTTQYEYKIIKGSCNLVNTTHNHLVFTHQGWQKVDTIKSHQYTITYSINREQSIKRISLTNTKQLMYDVTMPETRSIYCNNNFHVHNSIEQDADLVLMLYRESYYIQHTNKQDITNLIVAKHRNGPTGTIELQFNATLASFTDII</sequence>
<dbReference type="EC" id="5.6.2.3" evidence="13"/>
<dbReference type="Gene3D" id="1.10.860.10">
    <property type="entry name" value="DNAb Helicase, Chain A"/>
    <property type="match status" value="1"/>
</dbReference>
<evidence type="ECO:0000256" key="7">
    <source>
        <dbReference type="ARBA" id="ARBA00022806"/>
    </source>
</evidence>
<protein>
    <recommendedName>
        <fullName evidence="13">Replicative DNA helicase</fullName>
        <ecNumber evidence="13">5.6.2.3</ecNumber>
    </recommendedName>
</protein>
<keyword evidence="2 13" id="KW-0639">Primosome</keyword>
<dbReference type="GO" id="GO:0006269">
    <property type="term" value="P:DNA replication, synthesis of primer"/>
    <property type="evidence" value="ECO:0007669"/>
    <property type="project" value="UniProtKB-UniRule"/>
</dbReference>
<reference evidence="15" key="2">
    <citation type="submission" date="2016-10" db="EMBL/GenBank/DDBJ databases">
        <authorList>
            <person name="de Groot N.N."/>
        </authorList>
    </citation>
    <scope>NUCLEOTIDE SEQUENCE</scope>
    <source>
        <strain evidence="15">J.0256</strain>
    </source>
</reference>
<evidence type="ECO:0000259" key="14">
    <source>
        <dbReference type="PROSITE" id="PS51199"/>
    </source>
</evidence>
<dbReference type="SUPFAM" id="SSF51294">
    <property type="entry name" value="Hedgehog/intein (Hint) domain"/>
    <property type="match status" value="1"/>
</dbReference>
<dbReference type="InterPro" id="IPR007692">
    <property type="entry name" value="DNA_helicase_DnaB"/>
</dbReference>
<dbReference type="InterPro" id="IPR007694">
    <property type="entry name" value="DNA_helicase_DnaB-like_C"/>
</dbReference>
<keyword evidence="10" id="KW-0413">Isomerase</keyword>
<dbReference type="Gene3D" id="3.40.50.300">
    <property type="entry name" value="P-loop containing nucleotide triphosphate hydrolases"/>
    <property type="match status" value="2"/>
</dbReference>
<evidence type="ECO:0000256" key="11">
    <source>
        <dbReference type="ARBA" id="ARBA00044940"/>
    </source>
</evidence>